<keyword evidence="4" id="KW-1185">Reference proteome</keyword>
<dbReference type="InterPro" id="IPR011333">
    <property type="entry name" value="SKP1/BTB/POZ_sf"/>
</dbReference>
<dbReference type="Gene3D" id="3.30.710.10">
    <property type="entry name" value="Potassium Channel Kv1.1, Chain A"/>
    <property type="match status" value="1"/>
</dbReference>
<organism evidence="3 4">
    <name type="scientific">Klebsormidium nitens</name>
    <name type="common">Green alga</name>
    <name type="synonym">Ulothrix nitens</name>
    <dbReference type="NCBI Taxonomy" id="105231"/>
    <lineage>
        <taxon>Eukaryota</taxon>
        <taxon>Viridiplantae</taxon>
        <taxon>Streptophyta</taxon>
        <taxon>Klebsormidiophyceae</taxon>
        <taxon>Klebsormidiales</taxon>
        <taxon>Klebsormidiaceae</taxon>
        <taxon>Klebsormidium</taxon>
    </lineage>
</organism>
<name>A0A1Y1HZQ6_KLENI</name>
<gene>
    <name evidence="3" type="ORF">KFL_001100250</name>
</gene>
<proteinExistence type="predicted"/>
<protein>
    <recommendedName>
        <fullName evidence="2">BTB domain-containing protein</fullName>
    </recommendedName>
</protein>
<evidence type="ECO:0000256" key="1">
    <source>
        <dbReference type="ARBA" id="ARBA00004906"/>
    </source>
</evidence>
<dbReference type="InterPro" id="IPR000210">
    <property type="entry name" value="BTB/POZ_dom"/>
</dbReference>
<dbReference type="Proteomes" id="UP000054558">
    <property type="component" value="Unassembled WGS sequence"/>
</dbReference>
<reference evidence="3 4" key="1">
    <citation type="journal article" date="2014" name="Nat. Commun.">
        <title>Klebsormidium flaccidum genome reveals primary factors for plant terrestrial adaptation.</title>
        <authorList>
            <person name="Hori K."/>
            <person name="Maruyama F."/>
            <person name="Fujisawa T."/>
            <person name="Togashi T."/>
            <person name="Yamamoto N."/>
            <person name="Seo M."/>
            <person name="Sato S."/>
            <person name="Yamada T."/>
            <person name="Mori H."/>
            <person name="Tajima N."/>
            <person name="Moriyama T."/>
            <person name="Ikeuchi M."/>
            <person name="Watanabe M."/>
            <person name="Wada H."/>
            <person name="Kobayashi K."/>
            <person name="Saito M."/>
            <person name="Masuda T."/>
            <person name="Sasaki-Sekimoto Y."/>
            <person name="Mashiguchi K."/>
            <person name="Awai K."/>
            <person name="Shimojima M."/>
            <person name="Masuda S."/>
            <person name="Iwai M."/>
            <person name="Nobusawa T."/>
            <person name="Narise T."/>
            <person name="Kondo S."/>
            <person name="Saito H."/>
            <person name="Sato R."/>
            <person name="Murakawa M."/>
            <person name="Ihara Y."/>
            <person name="Oshima-Yamada Y."/>
            <person name="Ohtaka K."/>
            <person name="Satoh M."/>
            <person name="Sonobe K."/>
            <person name="Ishii M."/>
            <person name="Ohtani R."/>
            <person name="Kanamori-Sato M."/>
            <person name="Honoki R."/>
            <person name="Miyazaki D."/>
            <person name="Mochizuki H."/>
            <person name="Umetsu J."/>
            <person name="Higashi K."/>
            <person name="Shibata D."/>
            <person name="Kamiya Y."/>
            <person name="Sato N."/>
            <person name="Nakamura Y."/>
            <person name="Tabata S."/>
            <person name="Ida S."/>
            <person name="Kurokawa K."/>
            <person name="Ohta H."/>
        </authorList>
    </citation>
    <scope>NUCLEOTIDE SEQUENCE [LARGE SCALE GENOMIC DNA]</scope>
    <source>
        <strain evidence="3 4">NIES-2285</strain>
    </source>
</reference>
<dbReference type="AlphaFoldDB" id="A0A1Y1HZQ6"/>
<dbReference type="EMBL" id="DF237059">
    <property type="protein sequence ID" value="GAQ82411.1"/>
    <property type="molecule type" value="Genomic_DNA"/>
</dbReference>
<evidence type="ECO:0000313" key="3">
    <source>
        <dbReference type="EMBL" id="GAQ82411.1"/>
    </source>
</evidence>
<evidence type="ECO:0000313" key="4">
    <source>
        <dbReference type="Proteomes" id="UP000054558"/>
    </source>
</evidence>
<dbReference type="CDD" id="cd18186">
    <property type="entry name" value="BTB_POZ_ZBTB_KLHL-like"/>
    <property type="match status" value="1"/>
</dbReference>
<feature type="domain" description="BTB" evidence="2">
    <location>
        <begin position="34"/>
        <end position="103"/>
    </location>
</feature>
<evidence type="ECO:0000259" key="2">
    <source>
        <dbReference type="PROSITE" id="PS50097"/>
    </source>
</evidence>
<dbReference type="SUPFAM" id="SSF54695">
    <property type="entry name" value="POZ domain"/>
    <property type="match status" value="1"/>
</dbReference>
<dbReference type="PROSITE" id="PS50097">
    <property type="entry name" value="BTB"/>
    <property type="match status" value="1"/>
</dbReference>
<comment type="pathway">
    <text evidence="1">Protein modification; protein ubiquitination.</text>
</comment>
<accession>A0A1Y1HZQ6</accession>
<sequence>MHLRRSFCETEGIPPKIPKRQQSHLVDALVDQSGDVQLLGQDGSVHTAHSSILVESAPYFQALLSKNWSGENTKDLSLPVPATGETIKTFLKGLYGVPIGLQAQVGKNFPQLEDVYRLADACGARQICLQIVHCLEVSEANVSWWIDWLKEEHAPDEYEAVKKKVCSFMKSSFAPADLWDFFEPDTMQALWEVRQGDSRAQRALEKSRGKTKVAQ</sequence>